<sequence length="171" mass="18696">MLPLVGEIEPRQVNLLGGDYGGGEKNTTLKFAVQVSQKDVEVTPLTSAGFFFFKFDAGACYDLSNINSLAFDLIAPVGGSFDIGLTQKTADCKQRLDGESSKSDTKYVPLTKYTTPDAKTKQTVVIPFYDLAGPTALGTDFDFAHLKDVTFINWKPLNAAFQISDIRLRRA</sequence>
<gene>
    <name evidence="1" type="ORF">HDU87_007588</name>
</gene>
<protein>
    <submittedName>
        <fullName evidence="1">Uncharacterized protein</fullName>
    </submittedName>
</protein>
<keyword evidence="2" id="KW-1185">Reference proteome</keyword>
<name>A0AAD5XMP6_9FUNG</name>
<proteinExistence type="predicted"/>
<dbReference type="Proteomes" id="UP001212152">
    <property type="component" value="Unassembled WGS sequence"/>
</dbReference>
<accession>A0AAD5XMP6</accession>
<reference evidence="1" key="1">
    <citation type="submission" date="2020-05" db="EMBL/GenBank/DDBJ databases">
        <title>Phylogenomic resolution of chytrid fungi.</title>
        <authorList>
            <person name="Stajich J.E."/>
            <person name="Amses K."/>
            <person name="Simmons R."/>
            <person name="Seto K."/>
            <person name="Myers J."/>
            <person name="Bonds A."/>
            <person name="Quandt C.A."/>
            <person name="Barry K."/>
            <person name="Liu P."/>
            <person name="Grigoriev I."/>
            <person name="Longcore J.E."/>
            <person name="James T.Y."/>
        </authorList>
    </citation>
    <scope>NUCLEOTIDE SEQUENCE</scope>
    <source>
        <strain evidence="1">JEL0379</strain>
    </source>
</reference>
<organism evidence="1 2">
    <name type="scientific">Geranomyces variabilis</name>
    <dbReference type="NCBI Taxonomy" id="109894"/>
    <lineage>
        <taxon>Eukaryota</taxon>
        <taxon>Fungi</taxon>
        <taxon>Fungi incertae sedis</taxon>
        <taxon>Chytridiomycota</taxon>
        <taxon>Chytridiomycota incertae sedis</taxon>
        <taxon>Chytridiomycetes</taxon>
        <taxon>Spizellomycetales</taxon>
        <taxon>Powellomycetaceae</taxon>
        <taxon>Geranomyces</taxon>
    </lineage>
</organism>
<dbReference type="AlphaFoldDB" id="A0AAD5XMP6"/>
<dbReference type="Gene3D" id="2.60.120.430">
    <property type="entry name" value="Galactose-binding lectin"/>
    <property type="match status" value="1"/>
</dbReference>
<evidence type="ECO:0000313" key="1">
    <source>
        <dbReference type="EMBL" id="KAJ3173427.1"/>
    </source>
</evidence>
<dbReference type="EMBL" id="JADGJQ010000070">
    <property type="protein sequence ID" value="KAJ3173427.1"/>
    <property type="molecule type" value="Genomic_DNA"/>
</dbReference>
<dbReference type="InterPro" id="IPR008979">
    <property type="entry name" value="Galactose-bd-like_sf"/>
</dbReference>
<comment type="caution">
    <text evidence="1">The sequence shown here is derived from an EMBL/GenBank/DDBJ whole genome shotgun (WGS) entry which is preliminary data.</text>
</comment>
<evidence type="ECO:0000313" key="2">
    <source>
        <dbReference type="Proteomes" id="UP001212152"/>
    </source>
</evidence>
<dbReference type="SUPFAM" id="SSF49785">
    <property type="entry name" value="Galactose-binding domain-like"/>
    <property type="match status" value="1"/>
</dbReference>